<reference evidence="3" key="2">
    <citation type="submission" date="2025-05" db="UniProtKB">
        <authorList>
            <consortium name="EnsemblMetazoa"/>
        </authorList>
    </citation>
    <scope>IDENTIFICATION</scope>
    <source>
        <strain evidence="3">Foshan</strain>
    </source>
</reference>
<feature type="signal peptide" evidence="2">
    <location>
        <begin position="1"/>
        <end position="16"/>
    </location>
</feature>
<feature type="compositionally biased region" description="Basic residues" evidence="1">
    <location>
        <begin position="139"/>
        <end position="163"/>
    </location>
</feature>
<organism evidence="3 4">
    <name type="scientific">Aedes albopictus</name>
    <name type="common">Asian tiger mosquito</name>
    <name type="synonym">Stegomyia albopicta</name>
    <dbReference type="NCBI Taxonomy" id="7160"/>
    <lineage>
        <taxon>Eukaryota</taxon>
        <taxon>Metazoa</taxon>
        <taxon>Ecdysozoa</taxon>
        <taxon>Arthropoda</taxon>
        <taxon>Hexapoda</taxon>
        <taxon>Insecta</taxon>
        <taxon>Pterygota</taxon>
        <taxon>Neoptera</taxon>
        <taxon>Endopterygota</taxon>
        <taxon>Diptera</taxon>
        <taxon>Nematocera</taxon>
        <taxon>Culicoidea</taxon>
        <taxon>Culicidae</taxon>
        <taxon>Culicinae</taxon>
        <taxon>Aedini</taxon>
        <taxon>Aedes</taxon>
        <taxon>Stegomyia</taxon>
    </lineage>
</organism>
<evidence type="ECO:0000313" key="4">
    <source>
        <dbReference type="Proteomes" id="UP000069940"/>
    </source>
</evidence>
<name>A0ABM1ZF86_AEDAL</name>
<sequence>MLRTLVLLLLSSAVWAGPVIPGDRRLNRSEDNAMENSSVSETATAVTEAVVLNEVSESSSTAANPEPSSTEAKPSSTAAPTTSAPLLPTNKPRKTITFDQRQEGKFNIRADLENFVIVVVPSSPSAGVSLLDLLNRAGHKNHQKKKSGHRKNTKNHSSQKKSSHVTPEVVVLDESQTHARVANEEFIEGRTPYRVDISSSARSNNFNQPSPIYRVYRPNSFHAEQPTSSNLVHFPESAGNSYPNTVRASKSLLAPATYDDEIRTNTVYAILTNNNNYGDGGIQHIEDDGTGGETHGDDDEDNYLTMEQRTYLDLPASSFDSLEYPRSDVDMMKLQLQEDNERDGGAGEGEWELKLLGAQEQCGPDRKRDSYGVCQFVTP</sequence>
<feature type="compositionally biased region" description="Basic and acidic residues" evidence="1">
    <location>
        <begin position="22"/>
        <end position="31"/>
    </location>
</feature>
<dbReference type="Proteomes" id="UP000069940">
    <property type="component" value="Unassembled WGS sequence"/>
</dbReference>
<evidence type="ECO:0000256" key="1">
    <source>
        <dbReference type="SAM" id="MobiDB-lite"/>
    </source>
</evidence>
<feature type="compositionally biased region" description="Polar residues" evidence="1">
    <location>
        <begin position="34"/>
        <end position="45"/>
    </location>
</feature>
<evidence type="ECO:0000313" key="3">
    <source>
        <dbReference type="EnsemblMetazoa" id="AALFPA23_017900.P26211"/>
    </source>
</evidence>
<feature type="chain" id="PRO_5047394697" evidence="2">
    <location>
        <begin position="17"/>
        <end position="379"/>
    </location>
</feature>
<proteinExistence type="predicted"/>
<feature type="compositionally biased region" description="Low complexity" evidence="1">
    <location>
        <begin position="65"/>
        <end position="89"/>
    </location>
</feature>
<keyword evidence="2" id="KW-0732">Signal</keyword>
<dbReference type="RefSeq" id="XP_029712587.2">
    <property type="nucleotide sequence ID" value="XM_029856727.2"/>
</dbReference>
<dbReference type="EnsemblMetazoa" id="AALFPA23_017900.R26211">
    <property type="protein sequence ID" value="AALFPA23_017900.P26211"/>
    <property type="gene ID" value="AALFPA23_017900"/>
</dbReference>
<evidence type="ECO:0000256" key="2">
    <source>
        <dbReference type="SAM" id="SignalP"/>
    </source>
</evidence>
<keyword evidence="4" id="KW-1185">Reference proteome</keyword>
<accession>A0ABM1ZF86</accession>
<feature type="region of interest" description="Disordered" evidence="1">
    <location>
        <begin position="21"/>
        <end position="95"/>
    </location>
</feature>
<feature type="region of interest" description="Disordered" evidence="1">
    <location>
        <begin position="139"/>
        <end position="168"/>
    </location>
</feature>
<reference evidence="4" key="1">
    <citation type="journal article" date="2015" name="Proc. Natl. Acad. Sci. U.S.A.">
        <title>Genome sequence of the Asian Tiger mosquito, Aedes albopictus, reveals insights into its biology, genetics, and evolution.</title>
        <authorList>
            <person name="Chen X.G."/>
            <person name="Jiang X."/>
            <person name="Gu J."/>
            <person name="Xu M."/>
            <person name="Wu Y."/>
            <person name="Deng Y."/>
            <person name="Zhang C."/>
            <person name="Bonizzoni M."/>
            <person name="Dermauw W."/>
            <person name="Vontas J."/>
            <person name="Armbruster P."/>
            <person name="Huang X."/>
            <person name="Yang Y."/>
            <person name="Zhang H."/>
            <person name="He W."/>
            <person name="Peng H."/>
            <person name="Liu Y."/>
            <person name="Wu K."/>
            <person name="Chen J."/>
            <person name="Lirakis M."/>
            <person name="Topalis P."/>
            <person name="Van Leeuwen T."/>
            <person name="Hall A.B."/>
            <person name="Jiang X."/>
            <person name="Thorpe C."/>
            <person name="Mueller R.L."/>
            <person name="Sun C."/>
            <person name="Waterhouse R.M."/>
            <person name="Yan G."/>
            <person name="Tu Z.J."/>
            <person name="Fang X."/>
            <person name="James A.A."/>
        </authorList>
    </citation>
    <scope>NUCLEOTIDE SEQUENCE [LARGE SCALE GENOMIC DNA]</scope>
    <source>
        <strain evidence="4">Foshan</strain>
    </source>
</reference>
<protein>
    <submittedName>
        <fullName evidence="3">Uncharacterized protein</fullName>
    </submittedName>
</protein>
<dbReference type="GeneID" id="109412371"/>